<name>V9SFG0_9VIRU</name>
<dbReference type="Gene3D" id="1.20.5.340">
    <property type="match status" value="1"/>
</dbReference>
<proteinExistence type="predicted"/>
<dbReference type="SUPFAM" id="SSF58100">
    <property type="entry name" value="Bacterial hemolysins"/>
    <property type="match status" value="3"/>
</dbReference>
<protein>
    <submittedName>
        <fullName evidence="1">Chromosome segregation protein (SMC)</fullName>
    </submittedName>
</protein>
<dbReference type="Proteomes" id="UP000232615">
    <property type="component" value="Segment"/>
</dbReference>
<reference evidence="1 2" key="1">
    <citation type="journal article" date="2014" name="Arch. Virol.">
        <title>Complete genome sequence of Tunisvirus, a new member of the proposed family Marseilleviridae.</title>
        <authorList>
            <person name="Aherfi S."/>
            <person name="Boughalmi M."/>
            <person name="Pagnier I."/>
            <person name="Fournous G."/>
            <person name="La Scola B."/>
            <person name="Raoult D."/>
            <person name="Colson P."/>
        </authorList>
    </citation>
    <scope>NUCLEOTIDE SEQUENCE [LARGE SCALE GENOMIC DNA]</scope>
    <source>
        <strain evidence="1 2">U484</strain>
    </source>
</reference>
<keyword evidence="2" id="KW-1185">Reference proteome</keyword>
<gene>
    <name evidence="1" type="ORF">TNS_ORF358</name>
</gene>
<dbReference type="PANTHER" id="PTHR46753:SF3">
    <property type="entry name" value="PDZ DOMAIN-CONTAINING PROTEIN"/>
    <property type="match status" value="1"/>
</dbReference>
<organism evidence="1 2">
    <name type="scientific">Tunisvirus fontaine2</name>
    <dbReference type="NCBI Taxonomy" id="1421067"/>
    <lineage>
        <taxon>Viruses</taxon>
        <taxon>Varidnaviria</taxon>
        <taxon>Bamfordvirae</taxon>
        <taxon>Nucleocytoviricota</taxon>
        <taxon>Megaviricetes</taxon>
        <taxon>Pimascovirales</taxon>
        <taxon>Pimascovirales incertae sedis</taxon>
        <taxon>Marseilleviridae</taxon>
        <taxon>Losannavirus</taxon>
        <taxon>Losannavirus tunisense</taxon>
    </lineage>
</organism>
<evidence type="ECO:0000313" key="2">
    <source>
        <dbReference type="Proteomes" id="UP000232615"/>
    </source>
</evidence>
<dbReference type="PANTHER" id="PTHR46753">
    <property type="entry name" value="FYVE AND COILED-COIL DOMAIN-CONTAINING PROTEIN 1"/>
    <property type="match status" value="1"/>
</dbReference>
<accession>V9SFG0</accession>
<dbReference type="Gene3D" id="1.20.5.170">
    <property type="match status" value="6"/>
</dbReference>
<evidence type="ECO:0000313" key="1">
    <source>
        <dbReference type="EMBL" id="AHC55076.1"/>
    </source>
</evidence>
<dbReference type="EMBL" id="KF483846">
    <property type="protein sequence ID" value="AHC55076.1"/>
    <property type="molecule type" value="Genomic_DNA"/>
</dbReference>
<sequence length="524" mass="55298">MQNVKNFFRDVTLVGTVTSLPPALPRGALVYPEDSDDLYISNGTQWVIAGGDVGPLAAQVAQNTADILVLEGDVSTLQGQVSTNTTDISGLQTDVSTLQGQVSTLSTDVSTLQTQVATNTGDITTLQGDVVTLQGDVATNTADITTLQGDVTTLQGQVATNTLDISALQTQVATNAGDITTLQGDVTTLQGQVATNTGDITTLQGQVSTNTLDISALQTDVLALQGDVTTLQGDVVTNTTDIGILQGDVTTLQGQVATNTTNISTLQTSVSTLQTDVAANTLDISNLQTDVATNTGDIATLQGQVATNTVDIGTNTSDISTLQTTKENKSEKGVSGGYCPLTVSATPVVPSINLGIATKPVNGSLYFPFYTRLSLTADWSPGTATGTFNRWVVGNDTAYALNNAYGSGPKGATNITNWRCPRDAVVMFIFNIAFSVPVASVNRFFTFRNVPLVPANTELPHSYNYGIDNYTSSYSFAASLIIPIRQGDTISFLWNMNGQNPAYQRDFTYLHIQEMSFGVYDPSL</sequence>